<evidence type="ECO:0000256" key="1">
    <source>
        <dbReference type="SAM" id="Phobius"/>
    </source>
</evidence>
<gene>
    <name evidence="2" type="ORF">APQ14_17255</name>
</gene>
<accession>A0A109D5Q1</accession>
<dbReference type="AlphaFoldDB" id="A0A109D5Q1"/>
<keyword evidence="1" id="KW-0812">Transmembrane</keyword>
<proteinExistence type="predicted"/>
<reference evidence="2 3" key="1">
    <citation type="submission" date="2015-11" db="EMBL/GenBank/DDBJ databases">
        <title>Draft WGS of Vibrio toranzoniae.</title>
        <authorList>
            <person name="Lasa A."/>
            <person name="Romalde J.L."/>
        </authorList>
    </citation>
    <scope>NUCLEOTIDE SEQUENCE [LARGE SCALE GENOMIC DNA]</scope>
    <source>
        <strain evidence="2 3">Vb 10.8</strain>
    </source>
</reference>
<feature type="transmembrane region" description="Helical" evidence="1">
    <location>
        <begin position="19"/>
        <end position="39"/>
    </location>
</feature>
<sequence>MTIDDTFWLAAKRKGFVRFIVETGLPFSLIMFIATGVIYDQFGDGFLNLNVLKHLVVWLVGGVFFGIYQWYNLKRRASGQV</sequence>
<organism evidence="2 3">
    <name type="scientific">Vibrio toranzoniae</name>
    <dbReference type="NCBI Taxonomy" id="1194427"/>
    <lineage>
        <taxon>Bacteria</taxon>
        <taxon>Pseudomonadati</taxon>
        <taxon>Pseudomonadota</taxon>
        <taxon>Gammaproteobacteria</taxon>
        <taxon>Vibrionales</taxon>
        <taxon>Vibrionaceae</taxon>
        <taxon>Vibrio</taxon>
    </lineage>
</organism>
<dbReference type="Proteomes" id="UP000057389">
    <property type="component" value="Unassembled WGS sequence"/>
</dbReference>
<feature type="transmembrane region" description="Helical" evidence="1">
    <location>
        <begin position="51"/>
        <end position="71"/>
    </location>
</feature>
<evidence type="ECO:0000313" key="2">
    <source>
        <dbReference type="EMBL" id="KWT99380.1"/>
    </source>
</evidence>
<dbReference type="RefSeq" id="WP_046224150.1">
    <property type="nucleotide sequence ID" value="NZ_AP025515.1"/>
</dbReference>
<dbReference type="EMBL" id="LMXU01000033">
    <property type="protein sequence ID" value="KWT99380.1"/>
    <property type="molecule type" value="Genomic_DNA"/>
</dbReference>
<protein>
    <submittedName>
        <fullName evidence="2">Uncharacterized protein</fullName>
    </submittedName>
</protein>
<dbReference type="GeneID" id="300180263"/>
<keyword evidence="1" id="KW-0472">Membrane</keyword>
<keyword evidence="1" id="KW-1133">Transmembrane helix</keyword>
<keyword evidence="3" id="KW-1185">Reference proteome</keyword>
<comment type="caution">
    <text evidence="2">The sequence shown here is derived from an EMBL/GenBank/DDBJ whole genome shotgun (WGS) entry which is preliminary data.</text>
</comment>
<name>A0A109D5Q1_9VIBR</name>
<evidence type="ECO:0000313" key="3">
    <source>
        <dbReference type="Proteomes" id="UP000057389"/>
    </source>
</evidence>